<protein>
    <recommendedName>
        <fullName evidence="5">Sensor domain-containing protein</fullName>
    </recommendedName>
</protein>
<comment type="caution">
    <text evidence="3">The sequence shown here is derived from an EMBL/GenBank/DDBJ whole genome shotgun (WGS) entry which is preliminary data.</text>
</comment>
<name>A0ABW2N7P3_9ACTN</name>
<feature type="region of interest" description="Disordered" evidence="1">
    <location>
        <begin position="24"/>
        <end position="80"/>
    </location>
</feature>
<feature type="compositionally biased region" description="Polar residues" evidence="1">
    <location>
        <begin position="251"/>
        <end position="260"/>
    </location>
</feature>
<dbReference type="RefSeq" id="WP_255892472.1">
    <property type="nucleotide sequence ID" value="NZ_JAFMZM010000006.1"/>
</dbReference>
<dbReference type="PROSITE" id="PS51257">
    <property type="entry name" value="PROKAR_LIPOPROTEIN"/>
    <property type="match status" value="1"/>
</dbReference>
<evidence type="ECO:0000313" key="3">
    <source>
        <dbReference type="EMBL" id="MFC7362037.1"/>
    </source>
</evidence>
<feature type="signal peptide" evidence="2">
    <location>
        <begin position="1"/>
        <end position="19"/>
    </location>
</feature>
<organism evidence="3 4">
    <name type="scientific">Nocardioides astragali</name>
    <dbReference type="NCBI Taxonomy" id="1776736"/>
    <lineage>
        <taxon>Bacteria</taxon>
        <taxon>Bacillati</taxon>
        <taxon>Actinomycetota</taxon>
        <taxon>Actinomycetes</taxon>
        <taxon>Propionibacteriales</taxon>
        <taxon>Nocardioidaceae</taxon>
        <taxon>Nocardioides</taxon>
    </lineage>
</organism>
<dbReference type="EMBL" id="JBHTCH010000020">
    <property type="protein sequence ID" value="MFC7362037.1"/>
    <property type="molecule type" value="Genomic_DNA"/>
</dbReference>
<evidence type="ECO:0000256" key="2">
    <source>
        <dbReference type="SAM" id="SignalP"/>
    </source>
</evidence>
<sequence>MRFSARLSGVALVCALALAGCGDRPSDDAGSDAGPGHGTESDQTSGEASDEATAGTEIPDGFPLTAGMGGPDDTIATSRSGTGLRDLRVCDTAPLRGLGIRDRMVADNSGGESADTRELVLLGNPDEATVVAEAFADLSACATSSSGGAGKGDLETVTEVRESPFGPAPAATLVQTYRFDGEPGPGATVVHVVPVGAALLVTSTYGEWRGAGLEEGVAETVDTLDETVAALDMFDDGSPPSPEASEETSPDTGPTESETVSADVPAIPEDFPLAVRLPDAGGDFEVAEPSADGDGIGDVEMCGRLAWPIDGSAGGTRRLVTGAHGPEYSDGRELIVHADAEVAANAMAAIRQAATDCRSVENQVWTVLDRDTGHDTVTMGLTYRDGLGSSVFQVTRVGSARLMVHTYGEGSLESLPDQADDVTRTTEKILPAMCVFTKTGC</sequence>
<feature type="chain" id="PRO_5046479064" description="Sensor domain-containing protein" evidence="2">
    <location>
        <begin position="20"/>
        <end position="441"/>
    </location>
</feature>
<accession>A0ABW2N7P3</accession>
<evidence type="ECO:0008006" key="5">
    <source>
        <dbReference type="Google" id="ProtNLM"/>
    </source>
</evidence>
<evidence type="ECO:0000313" key="4">
    <source>
        <dbReference type="Proteomes" id="UP001596524"/>
    </source>
</evidence>
<dbReference type="Proteomes" id="UP001596524">
    <property type="component" value="Unassembled WGS sequence"/>
</dbReference>
<keyword evidence="2" id="KW-0732">Signal</keyword>
<evidence type="ECO:0000256" key="1">
    <source>
        <dbReference type="SAM" id="MobiDB-lite"/>
    </source>
</evidence>
<reference evidence="4" key="1">
    <citation type="journal article" date="2019" name="Int. J. Syst. Evol. Microbiol.">
        <title>The Global Catalogue of Microorganisms (GCM) 10K type strain sequencing project: providing services to taxonomists for standard genome sequencing and annotation.</title>
        <authorList>
            <consortium name="The Broad Institute Genomics Platform"/>
            <consortium name="The Broad Institute Genome Sequencing Center for Infectious Disease"/>
            <person name="Wu L."/>
            <person name="Ma J."/>
        </authorList>
    </citation>
    <scope>NUCLEOTIDE SEQUENCE [LARGE SCALE GENOMIC DNA]</scope>
    <source>
        <strain evidence="4">FCH27</strain>
    </source>
</reference>
<keyword evidence="4" id="KW-1185">Reference proteome</keyword>
<gene>
    <name evidence="3" type="ORF">ACFQO6_17320</name>
</gene>
<proteinExistence type="predicted"/>
<feature type="region of interest" description="Disordered" evidence="1">
    <location>
        <begin position="232"/>
        <end position="266"/>
    </location>
</feature>